<sequence length="186" mass="21783">MKIVTELETFPSTYKKDYKWFENVIPAKQNKDYDAYQLSSEDKEKFQMEDIVTLLSPEEKAQIMVTMTAKIMKSVTGVDYSLESLQAFKGDPKTLYNPENDKLLTIARDLYKVKYPWFKTLPPLPTSRRVQGFSAPRDYYMPLSEYQDTYSREGYTRLKADADKGFWRLAPKEIPEVIPTELKCKK</sequence>
<proteinExistence type="predicted"/>
<dbReference type="AlphaFoldDB" id="A0AAW1DDT8"/>
<organism evidence="1 2">
    <name type="scientific">Rhynocoris fuscipes</name>
    <dbReference type="NCBI Taxonomy" id="488301"/>
    <lineage>
        <taxon>Eukaryota</taxon>
        <taxon>Metazoa</taxon>
        <taxon>Ecdysozoa</taxon>
        <taxon>Arthropoda</taxon>
        <taxon>Hexapoda</taxon>
        <taxon>Insecta</taxon>
        <taxon>Pterygota</taxon>
        <taxon>Neoptera</taxon>
        <taxon>Paraneoptera</taxon>
        <taxon>Hemiptera</taxon>
        <taxon>Heteroptera</taxon>
        <taxon>Panheteroptera</taxon>
        <taxon>Cimicomorpha</taxon>
        <taxon>Reduviidae</taxon>
        <taxon>Harpactorinae</taxon>
        <taxon>Harpactorini</taxon>
        <taxon>Rhynocoris</taxon>
    </lineage>
</organism>
<gene>
    <name evidence="1" type="ORF">O3M35_006369</name>
</gene>
<dbReference type="Proteomes" id="UP001461498">
    <property type="component" value="Unassembled WGS sequence"/>
</dbReference>
<dbReference type="EMBL" id="JAPXFL010000003">
    <property type="protein sequence ID" value="KAK9508936.1"/>
    <property type="molecule type" value="Genomic_DNA"/>
</dbReference>
<evidence type="ECO:0000313" key="2">
    <source>
        <dbReference type="Proteomes" id="UP001461498"/>
    </source>
</evidence>
<reference evidence="1 2" key="1">
    <citation type="submission" date="2022-12" db="EMBL/GenBank/DDBJ databases">
        <title>Chromosome-level genome assembly of true bugs.</title>
        <authorList>
            <person name="Ma L."/>
            <person name="Li H."/>
        </authorList>
    </citation>
    <scope>NUCLEOTIDE SEQUENCE [LARGE SCALE GENOMIC DNA]</scope>
    <source>
        <strain evidence="1">Lab_2022b</strain>
    </source>
</reference>
<dbReference type="EMBL" id="JAPXFL010000003">
    <property type="protein sequence ID" value="KAK9508937.1"/>
    <property type="molecule type" value="Genomic_DNA"/>
</dbReference>
<evidence type="ECO:0000313" key="1">
    <source>
        <dbReference type="EMBL" id="KAK9508936.1"/>
    </source>
</evidence>
<protein>
    <submittedName>
        <fullName evidence="1">Uncharacterized protein</fullName>
    </submittedName>
</protein>
<comment type="caution">
    <text evidence="1">The sequence shown here is derived from an EMBL/GenBank/DDBJ whole genome shotgun (WGS) entry which is preliminary data.</text>
</comment>
<keyword evidence="2" id="KW-1185">Reference proteome</keyword>
<name>A0AAW1DDT8_9HEMI</name>
<accession>A0AAW1DDT8</accession>